<accession>A0AAN9L6E6</accession>
<evidence type="ECO:0000313" key="2">
    <source>
        <dbReference type="Proteomes" id="UP001367508"/>
    </source>
</evidence>
<keyword evidence="2" id="KW-1185">Reference proteome</keyword>
<dbReference type="EMBL" id="JAYMYQ010000005">
    <property type="protein sequence ID" value="KAK7328972.1"/>
    <property type="molecule type" value="Genomic_DNA"/>
</dbReference>
<gene>
    <name evidence="1" type="ORF">VNO77_23112</name>
</gene>
<reference evidence="1 2" key="1">
    <citation type="submission" date="2024-01" db="EMBL/GenBank/DDBJ databases">
        <title>The genomes of 5 underutilized Papilionoideae crops provide insights into root nodulation and disease resistanc.</title>
        <authorList>
            <person name="Jiang F."/>
        </authorList>
    </citation>
    <scope>NUCLEOTIDE SEQUENCE [LARGE SCALE GENOMIC DNA]</scope>
    <source>
        <strain evidence="1">LVBAO_FW01</strain>
        <tissue evidence="1">Leaves</tissue>
    </source>
</reference>
<organism evidence="1 2">
    <name type="scientific">Canavalia gladiata</name>
    <name type="common">Sword bean</name>
    <name type="synonym">Dolichos gladiatus</name>
    <dbReference type="NCBI Taxonomy" id="3824"/>
    <lineage>
        <taxon>Eukaryota</taxon>
        <taxon>Viridiplantae</taxon>
        <taxon>Streptophyta</taxon>
        <taxon>Embryophyta</taxon>
        <taxon>Tracheophyta</taxon>
        <taxon>Spermatophyta</taxon>
        <taxon>Magnoliopsida</taxon>
        <taxon>eudicotyledons</taxon>
        <taxon>Gunneridae</taxon>
        <taxon>Pentapetalae</taxon>
        <taxon>rosids</taxon>
        <taxon>fabids</taxon>
        <taxon>Fabales</taxon>
        <taxon>Fabaceae</taxon>
        <taxon>Papilionoideae</taxon>
        <taxon>50 kb inversion clade</taxon>
        <taxon>NPAAA clade</taxon>
        <taxon>indigoferoid/millettioid clade</taxon>
        <taxon>Phaseoleae</taxon>
        <taxon>Canavalia</taxon>
    </lineage>
</organism>
<comment type="caution">
    <text evidence="1">The sequence shown here is derived from an EMBL/GenBank/DDBJ whole genome shotgun (WGS) entry which is preliminary data.</text>
</comment>
<name>A0AAN9L6E6_CANGL</name>
<sequence length="82" mass="9119">MTTGHQGFSLELNSLRQNSIQSMPLVDDASPEHAVVCPRHPCMRRANFPSIKVISQETDYCVLASSIAFIVMQNLPAQDDME</sequence>
<evidence type="ECO:0000313" key="1">
    <source>
        <dbReference type="EMBL" id="KAK7328972.1"/>
    </source>
</evidence>
<dbReference type="Proteomes" id="UP001367508">
    <property type="component" value="Unassembled WGS sequence"/>
</dbReference>
<dbReference type="AlphaFoldDB" id="A0AAN9L6E6"/>
<proteinExistence type="predicted"/>
<protein>
    <submittedName>
        <fullName evidence="1">Uncharacterized protein</fullName>
    </submittedName>
</protein>